<protein>
    <submittedName>
        <fullName evidence="7">Heme ABC exporter ATP-binding subunit CcmA</fullName>
    </submittedName>
</protein>
<dbReference type="SUPFAM" id="SSF52540">
    <property type="entry name" value="P-loop containing nucleoside triphosphate hydrolases"/>
    <property type="match status" value="1"/>
</dbReference>
<keyword evidence="8" id="KW-1185">Reference proteome</keyword>
<evidence type="ECO:0000259" key="6">
    <source>
        <dbReference type="PROSITE" id="PS50893"/>
    </source>
</evidence>
<dbReference type="GO" id="GO:0017004">
    <property type="term" value="P:cytochrome complex assembly"/>
    <property type="evidence" value="ECO:0007669"/>
    <property type="project" value="UniProtKB-KW"/>
</dbReference>
<sequence>MTSKPLLRVNRLTHAYGPHVVLDEVSFEVKAGAAVAVIGRNGTGKSTLLRCITGAEKPSGGTITFNGKPYDETSEQLRRDVATVFDDIDFFPDLTVAEHLDLLARAHGVPNVEDAVDETLRQLGIDNASRQFPSTLSSGQRHRLALATAFVRPRRLLVLDEPEQRLDVEGRQWLAEKLRADLQDGVSVVFASHSPDLIDAVATKTVRIGEKA</sequence>
<evidence type="ECO:0000313" key="8">
    <source>
        <dbReference type="Proteomes" id="UP000638648"/>
    </source>
</evidence>
<reference evidence="7" key="1">
    <citation type="submission" date="2020-10" db="EMBL/GenBank/DDBJ databases">
        <title>Sequencing the genomes of 1000 actinobacteria strains.</title>
        <authorList>
            <person name="Klenk H.-P."/>
        </authorList>
    </citation>
    <scope>NUCLEOTIDE SEQUENCE</scope>
    <source>
        <strain evidence="7">DSM 45354</strain>
    </source>
</reference>
<dbReference type="PANTHER" id="PTHR43335">
    <property type="entry name" value="ABC TRANSPORTER, ATP-BINDING PROTEIN"/>
    <property type="match status" value="1"/>
</dbReference>
<proteinExistence type="inferred from homology"/>
<evidence type="ECO:0000256" key="1">
    <source>
        <dbReference type="ARBA" id="ARBA00005417"/>
    </source>
</evidence>
<dbReference type="GO" id="GO:0022857">
    <property type="term" value="F:transmembrane transporter activity"/>
    <property type="evidence" value="ECO:0007669"/>
    <property type="project" value="InterPro"/>
</dbReference>
<keyword evidence="2" id="KW-0813">Transport</keyword>
<comment type="similarity">
    <text evidence="1">Belongs to the ABC transporter superfamily.</text>
</comment>
<evidence type="ECO:0000313" key="7">
    <source>
        <dbReference type="EMBL" id="MBE1605216.1"/>
    </source>
</evidence>
<dbReference type="PROSITE" id="PS50893">
    <property type="entry name" value="ABC_TRANSPORTER_2"/>
    <property type="match status" value="1"/>
</dbReference>
<keyword evidence="5 7" id="KW-0067">ATP-binding</keyword>
<name>A0A927MRX4_9ACTN</name>
<dbReference type="SMART" id="SM00382">
    <property type="entry name" value="AAA"/>
    <property type="match status" value="1"/>
</dbReference>
<organism evidence="7 8">
    <name type="scientific">Actinopolymorpha pittospori</name>
    <dbReference type="NCBI Taxonomy" id="648752"/>
    <lineage>
        <taxon>Bacteria</taxon>
        <taxon>Bacillati</taxon>
        <taxon>Actinomycetota</taxon>
        <taxon>Actinomycetes</taxon>
        <taxon>Propionibacteriales</taxon>
        <taxon>Actinopolymorphaceae</taxon>
        <taxon>Actinopolymorpha</taxon>
    </lineage>
</organism>
<dbReference type="AlphaFoldDB" id="A0A927MRX4"/>
<dbReference type="Pfam" id="PF00005">
    <property type="entry name" value="ABC_tran"/>
    <property type="match status" value="1"/>
</dbReference>
<dbReference type="GO" id="GO:0005524">
    <property type="term" value="F:ATP binding"/>
    <property type="evidence" value="ECO:0007669"/>
    <property type="project" value="UniProtKB-KW"/>
</dbReference>
<dbReference type="RefSeq" id="WP_192749592.1">
    <property type="nucleotide sequence ID" value="NZ_BAABJL010000133.1"/>
</dbReference>
<dbReference type="InterPro" id="IPR005895">
    <property type="entry name" value="ABC_transptr_haem_export_CcmA"/>
</dbReference>
<keyword evidence="4" id="KW-0201">Cytochrome c-type biogenesis</keyword>
<feature type="domain" description="ABC transporter" evidence="6">
    <location>
        <begin position="7"/>
        <end position="210"/>
    </location>
</feature>
<comment type="caution">
    <text evidence="7">The sequence shown here is derived from an EMBL/GenBank/DDBJ whole genome shotgun (WGS) entry which is preliminary data.</text>
</comment>
<dbReference type="Gene3D" id="3.40.50.300">
    <property type="entry name" value="P-loop containing nucleotide triphosphate hydrolases"/>
    <property type="match status" value="1"/>
</dbReference>
<dbReference type="NCBIfam" id="TIGR01189">
    <property type="entry name" value="ccmA"/>
    <property type="match status" value="1"/>
</dbReference>
<gene>
    <name evidence="7" type="ORF">HEB94_002064</name>
</gene>
<dbReference type="CDD" id="cd03230">
    <property type="entry name" value="ABC_DR_subfamily_A"/>
    <property type="match status" value="1"/>
</dbReference>
<dbReference type="GO" id="GO:0016887">
    <property type="term" value="F:ATP hydrolysis activity"/>
    <property type="evidence" value="ECO:0007669"/>
    <property type="project" value="InterPro"/>
</dbReference>
<dbReference type="InterPro" id="IPR003593">
    <property type="entry name" value="AAA+_ATPase"/>
</dbReference>
<dbReference type="Proteomes" id="UP000638648">
    <property type="component" value="Unassembled WGS sequence"/>
</dbReference>
<evidence type="ECO:0000256" key="5">
    <source>
        <dbReference type="ARBA" id="ARBA00022840"/>
    </source>
</evidence>
<evidence type="ECO:0000256" key="3">
    <source>
        <dbReference type="ARBA" id="ARBA00022741"/>
    </source>
</evidence>
<dbReference type="InterPro" id="IPR027417">
    <property type="entry name" value="P-loop_NTPase"/>
</dbReference>
<dbReference type="EMBL" id="JADBEM010000001">
    <property type="protein sequence ID" value="MBE1605216.1"/>
    <property type="molecule type" value="Genomic_DNA"/>
</dbReference>
<dbReference type="InterPro" id="IPR003439">
    <property type="entry name" value="ABC_transporter-like_ATP-bd"/>
</dbReference>
<evidence type="ECO:0000256" key="2">
    <source>
        <dbReference type="ARBA" id="ARBA00022448"/>
    </source>
</evidence>
<dbReference type="PANTHER" id="PTHR43335:SF4">
    <property type="entry name" value="ABC TRANSPORTER, ATP-BINDING PROTEIN"/>
    <property type="match status" value="1"/>
</dbReference>
<accession>A0A927MRX4</accession>
<evidence type="ECO:0000256" key="4">
    <source>
        <dbReference type="ARBA" id="ARBA00022748"/>
    </source>
</evidence>
<keyword evidence="3" id="KW-0547">Nucleotide-binding</keyword>